<evidence type="ECO:0000313" key="1">
    <source>
        <dbReference type="EMBL" id="MCP1999550.1"/>
    </source>
</evidence>
<dbReference type="EMBL" id="JALJZS010000002">
    <property type="protein sequence ID" value="MCP1999550.1"/>
    <property type="molecule type" value="Genomic_DNA"/>
</dbReference>
<keyword evidence="2" id="KW-1185">Reference proteome</keyword>
<sequence>MVAHDVTIAFSRETDTGSRGENALNQDHGASLLMPSEAMNALASNQYTRAFGGMD</sequence>
<comment type="caution">
    <text evidence="1">The sequence shown here is derived from an EMBL/GenBank/DDBJ whole genome shotgun (WGS) entry which is preliminary data.</text>
</comment>
<name>A0ACC6AL18_NITWI</name>
<dbReference type="Proteomes" id="UP001205486">
    <property type="component" value="Unassembled WGS sequence"/>
</dbReference>
<protein>
    <submittedName>
        <fullName evidence="1">Uncharacterized protein</fullName>
    </submittedName>
</protein>
<reference evidence="1" key="1">
    <citation type="submission" date="2022-03" db="EMBL/GenBank/DDBJ databases">
        <title>Interactions between chemoautotrophic and heterotrophic bacteria.</title>
        <authorList>
            <person name="Santoro A."/>
        </authorList>
    </citation>
    <scope>NUCLEOTIDE SEQUENCE</scope>
    <source>
        <strain evidence="1">Nb-106</strain>
    </source>
</reference>
<gene>
    <name evidence="1" type="ORF">J2S34_001998</name>
</gene>
<evidence type="ECO:0000313" key="2">
    <source>
        <dbReference type="Proteomes" id="UP001205486"/>
    </source>
</evidence>
<accession>A0ACC6AL18</accession>
<proteinExistence type="predicted"/>
<organism evidence="1 2">
    <name type="scientific">Nitrobacter winogradskyi</name>
    <name type="common">Nitrobacter agilis</name>
    <dbReference type="NCBI Taxonomy" id="913"/>
    <lineage>
        <taxon>Bacteria</taxon>
        <taxon>Pseudomonadati</taxon>
        <taxon>Pseudomonadota</taxon>
        <taxon>Alphaproteobacteria</taxon>
        <taxon>Hyphomicrobiales</taxon>
        <taxon>Nitrobacteraceae</taxon>
        <taxon>Nitrobacter</taxon>
    </lineage>
</organism>